<protein>
    <recommendedName>
        <fullName evidence="3">Lipoprotein</fullName>
    </recommendedName>
</protein>
<dbReference type="Proteomes" id="UP000501568">
    <property type="component" value="Chromosome"/>
</dbReference>
<sequence>MKVERIAIVAALLLVACQNGGRAPVAAAQPVNDSAVARVAEALARGDAAEHSGSTSEYAAAALALEQLGARAEDDTPDLASRWRDAARAGGVDLPPPFRGRALGPAYSRGAIDANGAFVTEQVFLAGQPAEIAVVPQARNGLRLIITDQDDKTLCDQRVAPPRTLCRWLPIFTRRVTIRLHNGQAEAVNYYLVTN</sequence>
<organism evidence="1 2">
    <name type="scientific">Stakelama tenebrarum</name>
    <dbReference type="NCBI Taxonomy" id="2711215"/>
    <lineage>
        <taxon>Bacteria</taxon>
        <taxon>Pseudomonadati</taxon>
        <taxon>Pseudomonadota</taxon>
        <taxon>Alphaproteobacteria</taxon>
        <taxon>Sphingomonadales</taxon>
        <taxon>Sphingomonadaceae</taxon>
        <taxon>Stakelama</taxon>
    </lineage>
</organism>
<dbReference type="EMBL" id="CP049109">
    <property type="protein sequence ID" value="QIG79600.1"/>
    <property type="molecule type" value="Genomic_DNA"/>
</dbReference>
<dbReference type="KEGG" id="spzr:G5C33_07225"/>
<evidence type="ECO:0000313" key="1">
    <source>
        <dbReference type="EMBL" id="QIG79600.1"/>
    </source>
</evidence>
<evidence type="ECO:0000313" key="2">
    <source>
        <dbReference type="Proteomes" id="UP000501568"/>
    </source>
</evidence>
<keyword evidence="2" id="KW-1185">Reference proteome</keyword>
<accession>A0A6G6Y3X2</accession>
<dbReference type="RefSeq" id="WP_165326600.1">
    <property type="nucleotide sequence ID" value="NZ_CP049109.1"/>
</dbReference>
<dbReference type="PROSITE" id="PS51257">
    <property type="entry name" value="PROKAR_LIPOPROTEIN"/>
    <property type="match status" value="1"/>
</dbReference>
<gene>
    <name evidence="1" type="ORF">G5C33_07225</name>
</gene>
<proteinExistence type="predicted"/>
<dbReference type="AlphaFoldDB" id="A0A6G6Y3X2"/>
<name>A0A6G6Y3X2_9SPHN</name>
<evidence type="ECO:0008006" key="3">
    <source>
        <dbReference type="Google" id="ProtNLM"/>
    </source>
</evidence>
<reference evidence="1 2" key="1">
    <citation type="submission" date="2020-02" db="EMBL/GenBank/DDBJ databases">
        <authorList>
            <person name="Zheng R.K."/>
            <person name="Sun C.M."/>
        </authorList>
    </citation>
    <scope>NUCLEOTIDE SEQUENCE [LARGE SCALE GENOMIC DNA]</scope>
    <source>
        <strain evidence="2">zrk23</strain>
    </source>
</reference>